<dbReference type="GO" id="GO:0020037">
    <property type="term" value="F:heme binding"/>
    <property type="evidence" value="ECO:0007669"/>
    <property type="project" value="InterPro"/>
</dbReference>
<comment type="subcellular location">
    <subcellularLocation>
        <location evidence="2">Membrane</location>
    </subcellularLocation>
</comment>
<sequence>MAIPIIGHLHLLGLIPHQALHKLSLCYGPLISIRLGSHLCVVASSPETAKEFLKTHELSFSDKPPSKVASYLTYGSADFAFAPYSSYWRYMKKLTMTQLLGGQTLEQLLPVRRQEIIRLMKKLFEISEKGEDINMSAELSKLTNNVICRMAMSRTCTKNDFEAEEARKIVEEMTELAGKFNLADFVGFCKNLDFQGFDKRLEDLLKRFDKMMEGIMKEKQEERQKERDTSQEIAKDLLDIMLDIASDDDAEMKLTRENIKAFIQRRHRRRLESQIRLEILGDLPNESLERELPDQKLGAFLVLSDLSESDGAGAEPVRAVSRAAVAPSDLRAAFVCAACFLRLAAGGFLRFASVLAIF</sequence>
<dbReference type="PANTHER" id="PTHR47943:SF8">
    <property type="entry name" value="CYTOCHROME P450"/>
    <property type="match status" value="1"/>
</dbReference>
<evidence type="ECO:0000313" key="11">
    <source>
        <dbReference type="Proteomes" id="UP000243459"/>
    </source>
</evidence>
<keyword evidence="7" id="KW-0408">Iron</keyword>
<evidence type="ECO:0000256" key="4">
    <source>
        <dbReference type="ARBA" id="ARBA00022617"/>
    </source>
</evidence>
<evidence type="ECO:0000256" key="1">
    <source>
        <dbReference type="ARBA" id="ARBA00001971"/>
    </source>
</evidence>
<gene>
    <name evidence="10" type="ORF">A4U43_C05F29950</name>
</gene>
<dbReference type="SUPFAM" id="SSF48264">
    <property type="entry name" value="Cytochrome P450"/>
    <property type="match status" value="1"/>
</dbReference>
<dbReference type="Gramene" id="ONK70072">
    <property type="protein sequence ID" value="ONK70072"/>
    <property type="gene ID" value="A4U43_C05F29950"/>
</dbReference>
<name>A0A5P1EVY2_ASPOF</name>
<dbReference type="GO" id="GO:0004497">
    <property type="term" value="F:monooxygenase activity"/>
    <property type="evidence" value="ECO:0007669"/>
    <property type="project" value="UniProtKB-KW"/>
</dbReference>
<evidence type="ECO:0000256" key="9">
    <source>
        <dbReference type="ARBA" id="ARBA00023136"/>
    </source>
</evidence>
<protein>
    <submittedName>
        <fullName evidence="10">Uncharacterized protein</fullName>
    </submittedName>
</protein>
<evidence type="ECO:0000256" key="5">
    <source>
        <dbReference type="ARBA" id="ARBA00022723"/>
    </source>
</evidence>
<dbReference type="GO" id="GO:0016020">
    <property type="term" value="C:membrane"/>
    <property type="evidence" value="ECO:0007669"/>
    <property type="project" value="UniProtKB-SubCell"/>
</dbReference>
<dbReference type="AlphaFoldDB" id="A0A5P1EVY2"/>
<keyword evidence="4" id="KW-0349">Heme</keyword>
<evidence type="ECO:0000256" key="3">
    <source>
        <dbReference type="ARBA" id="ARBA00010617"/>
    </source>
</evidence>
<dbReference type="GO" id="GO:0005506">
    <property type="term" value="F:iron ion binding"/>
    <property type="evidence" value="ECO:0007669"/>
    <property type="project" value="InterPro"/>
</dbReference>
<keyword evidence="5" id="KW-0479">Metal-binding</keyword>
<comment type="similarity">
    <text evidence="3">Belongs to the cytochrome P450 family.</text>
</comment>
<evidence type="ECO:0000256" key="7">
    <source>
        <dbReference type="ARBA" id="ARBA00023004"/>
    </source>
</evidence>
<keyword evidence="8" id="KW-0503">Monooxygenase</keyword>
<evidence type="ECO:0000256" key="6">
    <source>
        <dbReference type="ARBA" id="ARBA00023002"/>
    </source>
</evidence>
<dbReference type="OMA" id="KEHEDNC"/>
<evidence type="ECO:0000256" key="2">
    <source>
        <dbReference type="ARBA" id="ARBA00004370"/>
    </source>
</evidence>
<comment type="cofactor">
    <cofactor evidence="1">
        <name>heme</name>
        <dbReference type="ChEBI" id="CHEBI:30413"/>
    </cofactor>
</comment>
<accession>A0A5P1EVY2</accession>
<dbReference type="Proteomes" id="UP000243459">
    <property type="component" value="Chromosome 5"/>
</dbReference>
<keyword evidence="9" id="KW-0472">Membrane</keyword>
<keyword evidence="11" id="KW-1185">Reference proteome</keyword>
<dbReference type="InterPro" id="IPR036396">
    <property type="entry name" value="Cyt_P450_sf"/>
</dbReference>
<dbReference type="Pfam" id="PF00067">
    <property type="entry name" value="p450"/>
    <property type="match status" value="1"/>
</dbReference>
<reference evidence="11" key="1">
    <citation type="journal article" date="2017" name="Nat. Commun.">
        <title>The asparagus genome sheds light on the origin and evolution of a young Y chromosome.</title>
        <authorList>
            <person name="Harkess A."/>
            <person name="Zhou J."/>
            <person name="Xu C."/>
            <person name="Bowers J.E."/>
            <person name="Van der Hulst R."/>
            <person name="Ayyampalayam S."/>
            <person name="Mercati F."/>
            <person name="Riccardi P."/>
            <person name="McKain M.R."/>
            <person name="Kakrana A."/>
            <person name="Tang H."/>
            <person name="Ray J."/>
            <person name="Groenendijk J."/>
            <person name="Arikit S."/>
            <person name="Mathioni S.M."/>
            <person name="Nakano M."/>
            <person name="Shan H."/>
            <person name="Telgmann-Rauber A."/>
            <person name="Kanno A."/>
            <person name="Yue Z."/>
            <person name="Chen H."/>
            <person name="Li W."/>
            <person name="Chen Y."/>
            <person name="Xu X."/>
            <person name="Zhang Y."/>
            <person name="Luo S."/>
            <person name="Chen H."/>
            <person name="Gao J."/>
            <person name="Mao Z."/>
            <person name="Pires J.C."/>
            <person name="Luo M."/>
            <person name="Kudrna D."/>
            <person name="Wing R.A."/>
            <person name="Meyers B.C."/>
            <person name="Yi K."/>
            <person name="Kong H."/>
            <person name="Lavrijsen P."/>
            <person name="Sunseri F."/>
            <person name="Falavigna A."/>
            <person name="Ye Y."/>
            <person name="Leebens-Mack J.H."/>
            <person name="Chen G."/>
        </authorList>
    </citation>
    <scope>NUCLEOTIDE SEQUENCE [LARGE SCALE GENOMIC DNA]</scope>
    <source>
        <strain evidence="11">cv. DH0086</strain>
    </source>
</reference>
<evidence type="ECO:0000313" key="10">
    <source>
        <dbReference type="EMBL" id="ONK70072.1"/>
    </source>
</evidence>
<dbReference type="Gene3D" id="1.10.630.10">
    <property type="entry name" value="Cytochrome P450"/>
    <property type="match status" value="1"/>
</dbReference>
<organism evidence="10 11">
    <name type="scientific">Asparagus officinalis</name>
    <name type="common">Garden asparagus</name>
    <dbReference type="NCBI Taxonomy" id="4686"/>
    <lineage>
        <taxon>Eukaryota</taxon>
        <taxon>Viridiplantae</taxon>
        <taxon>Streptophyta</taxon>
        <taxon>Embryophyta</taxon>
        <taxon>Tracheophyta</taxon>
        <taxon>Spermatophyta</taxon>
        <taxon>Magnoliopsida</taxon>
        <taxon>Liliopsida</taxon>
        <taxon>Asparagales</taxon>
        <taxon>Asparagaceae</taxon>
        <taxon>Asparagoideae</taxon>
        <taxon>Asparagus</taxon>
    </lineage>
</organism>
<dbReference type="PANTHER" id="PTHR47943">
    <property type="entry name" value="CYTOCHROME P450 93A3-LIKE"/>
    <property type="match status" value="1"/>
</dbReference>
<dbReference type="GO" id="GO:0016705">
    <property type="term" value="F:oxidoreductase activity, acting on paired donors, with incorporation or reduction of molecular oxygen"/>
    <property type="evidence" value="ECO:0007669"/>
    <property type="project" value="InterPro"/>
</dbReference>
<dbReference type="PRINTS" id="PR00463">
    <property type="entry name" value="EP450I"/>
</dbReference>
<keyword evidence="6" id="KW-0560">Oxidoreductase</keyword>
<dbReference type="EMBL" id="CM007385">
    <property type="protein sequence ID" value="ONK70072.1"/>
    <property type="molecule type" value="Genomic_DNA"/>
</dbReference>
<proteinExistence type="inferred from homology"/>
<evidence type="ECO:0000256" key="8">
    <source>
        <dbReference type="ARBA" id="ARBA00023033"/>
    </source>
</evidence>
<dbReference type="InterPro" id="IPR002401">
    <property type="entry name" value="Cyt_P450_E_grp-I"/>
</dbReference>
<dbReference type="InterPro" id="IPR001128">
    <property type="entry name" value="Cyt_P450"/>
</dbReference>